<evidence type="ECO:0000313" key="6">
    <source>
        <dbReference type="Proteomes" id="UP000275267"/>
    </source>
</evidence>
<dbReference type="InterPro" id="IPR011009">
    <property type="entry name" value="Kinase-like_dom_sf"/>
</dbReference>
<dbReference type="GO" id="GO:0005886">
    <property type="term" value="C:plasma membrane"/>
    <property type="evidence" value="ECO:0007669"/>
    <property type="project" value="TreeGrafter"/>
</dbReference>
<dbReference type="InterPro" id="IPR045274">
    <property type="entry name" value="WAK-like"/>
</dbReference>
<accession>A0A3L6S7N3</accession>
<reference evidence="6" key="1">
    <citation type="journal article" date="2019" name="Nat. Commun.">
        <title>The genome of broomcorn millet.</title>
        <authorList>
            <person name="Zou C."/>
            <person name="Miki D."/>
            <person name="Li D."/>
            <person name="Tang Q."/>
            <person name="Xiao L."/>
            <person name="Rajput S."/>
            <person name="Deng P."/>
            <person name="Jia W."/>
            <person name="Huang R."/>
            <person name="Zhang M."/>
            <person name="Sun Y."/>
            <person name="Hu J."/>
            <person name="Fu X."/>
            <person name="Schnable P.S."/>
            <person name="Li F."/>
            <person name="Zhang H."/>
            <person name="Feng B."/>
            <person name="Zhu X."/>
            <person name="Liu R."/>
            <person name="Schnable J.C."/>
            <person name="Zhu J.-K."/>
            <person name="Zhang H."/>
        </authorList>
    </citation>
    <scope>NUCLEOTIDE SEQUENCE [LARGE SCALE GENOMIC DNA]</scope>
</reference>
<dbReference type="InterPro" id="IPR001245">
    <property type="entry name" value="Ser-Thr/Tyr_kinase_cat_dom"/>
</dbReference>
<dbReference type="AlphaFoldDB" id="A0A3L6S7N3"/>
<dbReference type="OrthoDB" id="684810at2759"/>
<organism evidence="5 6">
    <name type="scientific">Panicum miliaceum</name>
    <name type="common">Proso millet</name>
    <name type="synonym">Broomcorn millet</name>
    <dbReference type="NCBI Taxonomy" id="4540"/>
    <lineage>
        <taxon>Eukaryota</taxon>
        <taxon>Viridiplantae</taxon>
        <taxon>Streptophyta</taxon>
        <taxon>Embryophyta</taxon>
        <taxon>Tracheophyta</taxon>
        <taxon>Spermatophyta</taxon>
        <taxon>Magnoliopsida</taxon>
        <taxon>Liliopsida</taxon>
        <taxon>Poales</taxon>
        <taxon>Poaceae</taxon>
        <taxon>PACMAD clade</taxon>
        <taxon>Panicoideae</taxon>
        <taxon>Panicodae</taxon>
        <taxon>Paniceae</taxon>
        <taxon>Panicinae</taxon>
        <taxon>Panicum</taxon>
        <taxon>Panicum sect. Panicum</taxon>
    </lineage>
</organism>
<evidence type="ECO:0000313" key="5">
    <source>
        <dbReference type="EMBL" id="RLN16948.1"/>
    </source>
</evidence>
<feature type="compositionally biased region" description="Basic and acidic residues" evidence="3">
    <location>
        <begin position="162"/>
        <end position="172"/>
    </location>
</feature>
<gene>
    <name evidence="5" type="ORF">C2845_PM02G23140</name>
</gene>
<dbReference type="EMBL" id="PQIB02000005">
    <property type="protein sequence ID" value="RLN16948.1"/>
    <property type="molecule type" value="Genomic_DNA"/>
</dbReference>
<dbReference type="GO" id="GO:0005524">
    <property type="term" value="F:ATP binding"/>
    <property type="evidence" value="ECO:0007669"/>
    <property type="project" value="UniProtKB-KW"/>
</dbReference>
<evidence type="ECO:0000256" key="3">
    <source>
        <dbReference type="SAM" id="MobiDB-lite"/>
    </source>
</evidence>
<dbReference type="STRING" id="4540.A0A3L6S7N3"/>
<dbReference type="PANTHER" id="PTHR27005">
    <property type="entry name" value="WALL-ASSOCIATED RECEPTOR KINASE-LIKE 21"/>
    <property type="match status" value="1"/>
</dbReference>
<dbReference type="InterPro" id="IPR008271">
    <property type="entry name" value="Ser/Thr_kinase_AS"/>
</dbReference>
<evidence type="ECO:0000259" key="4">
    <source>
        <dbReference type="PROSITE" id="PS50011"/>
    </source>
</evidence>
<feature type="region of interest" description="Disordered" evidence="3">
    <location>
        <begin position="161"/>
        <end position="182"/>
    </location>
</feature>
<evidence type="ECO:0000256" key="2">
    <source>
        <dbReference type="ARBA" id="ARBA00022840"/>
    </source>
</evidence>
<name>A0A3L6S7N3_PANMI</name>
<comment type="caution">
    <text evidence="5">The sequence shown here is derived from an EMBL/GenBank/DDBJ whole genome shotgun (WGS) entry which is preliminary data.</text>
</comment>
<dbReference type="PANTHER" id="PTHR27005:SF204">
    <property type="entry name" value="CALCIUM BINDING EGF DOMAIN CONTAINING PROTEIN, EXPRESSED"/>
    <property type="match status" value="1"/>
</dbReference>
<sequence length="223" mass="25449">MPIFHRDVKSTNILLDDAFTTKVSDYGASRSISIDQTRVVTAVQGTFGYLDPEYYYTGQLTEKSDVYSFGVILVELLTRKKSIFVNCLGEKQNLCHCFLQALRDKTIMDMVDPQVAKEANQSEIDEIALVAEMCLRLKGENRPKMKEVELRLQLLRAKISRTHKEESKRGRETQQSLSSEYKSTSLTVTRRAEIGFVANLSSQAVSRCHTMEQEMIYSAEFPR</sequence>
<keyword evidence="2" id="KW-0067">ATP-binding</keyword>
<keyword evidence="6" id="KW-1185">Reference proteome</keyword>
<dbReference type="InterPro" id="IPR000719">
    <property type="entry name" value="Prot_kinase_dom"/>
</dbReference>
<evidence type="ECO:0000256" key="1">
    <source>
        <dbReference type="ARBA" id="ARBA00022741"/>
    </source>
</evidence>
<dbReference type="GO" id="GO:0004674">
    <property type="term" value="F:protein serine/threonine kinase activity"/>
    <property type="evidence" value="ECO:0007669"/>
    <property type="project" value="TreeGrafter"/>
</dbReference>
<feature type="domain" description="Protein kinase" evidence="4">
    <location>
        <begin position="1"/>
        <end position="155"/>
    </location>
</feature>
<dbReference type="GO" id="GO:0007166">
    <property type="term" value="P:cell surface receptor signaling pathway"/>
    <property type="evidence" value="ECO:0007669"/>
    <property type="project" value="InterPro"/>
</dbReference>
<dbReference type="SUPFAM" id="SSF56112">
    <property type="entry name" value="Protein kinase-like (PK-like)"/>
    <property type="match status" value="1"/>
</dbReference>
<dbReference type="Pfam" id="PF07714">
    <property type="entry name" value="PK_Tyr_Ser-Thr"/>
    <property type="match status" value="1"/>
</dbReference>
<keyword evidence="1" id="KW-0547">Nucleotide-binding</keyword>
<dbReference type="Gene3D" id="1.10.510.10">
    <property type="entry name" value="Transferase(Phosphotransferase) domain 1"/>
    <property type="match status" value="1"/>
</dbReference>
<dbReference type="FunFam" id="1.10.510.10:FF:000084">
    <property type="entry name" value="Wall-associated receptor kinase 2"/>
    <property type="match status" value="1"/>
</dbReference>
<dbReference type="PROSITE" id="PS50011">
    <property type="entry name" value="PROTEIN_KINASE_DOM"/>
    <property type="match status" value="1"/>
</dbReference>
<protein>
    <recommendedName>
        <fullName evidence="4">Protein kinase domain-containing protein</fullName>
    </recommendedName>
</protein>
<dbReference type="PROSITE" id="PS00108">
    <property type="entry name" value="PROTEIN_KINASE_ST"/>
    <property type="match status" value="1"/>
</dbReference>
<dbReference type="Proteomes" id="UP000275267">
    <property type="component" value="Unassembled WGS sequence"/>
</dbReference>
<proteinExistence type="predicted"/>
<feature type="compositionally biased region" description="Polar residues" evidence="3">
    <location>
        <begin position="173"/>
        <end position="182"/>
    </location>
</feature>